<evidence type="ECO:0000313" key="2">
    <source>
        <dbReference type="EMBL" id="SFA45130.1"/>
    </source>
</evidence>
<accession>A0A1I0T092</accession>
<gene>
    <name evidence="2" type="ORF">SAMN05444374_103226</name>
</gene>
<name>A0A1I0T092_9NOCA</name>
<reference evidence="2 3" key="1">
    <citation type="submission" date="2016-10" db="EMBL/GenBank/DDBJ databases">
        <authorList>
            <person name="de Groot N.N."/>
        </authorList>
    </citation>
    <scope>NUCLEOTIDE SEQUENCE [LARGE SCALE GENOMIC DNA]</scope>
    <source>
        <strain evidence="2 3">DSM 44908</strain>
    </source>
</reference>
<evidence type="ECO:0000256" key="1">
    <source>
        <dbReference type="SAM" id="MobiDB-lite"/>
    </source>
</evidence>
<organism evidence="2 3">
    <name type="scientific">Rhodococcoides kroppenstedtii</name>
    <dbReference type="NCBI Taxonomy" id="293050"/>
    <lineage>
        <taxon>Bacteria</taxon>
        <taxon>Bacillati</taxon>
        <taxon>Actinomycetota</taxon>
        <taxon>Actinomycetes</taxon>
        <taxon>Mycobacteriales</taxon>
        <taxon>Nocardiaceae</taxon>
        <taxon>Rhodococcoides</taxon>
    </lineage>
</organism>
<sequence length="265" mass="29917">MVKNSAQKRAARAHQKSRPGTSLPEALRAVDTRGTAVLPPVAADPAVPWFQSVPRRRTTCLLCGKRETVLSYSNDPSDLGRVAVYCDNERCDVRTVEVVVVRDGDLATRQRADVRVLEHFVGGPLHDPAVVSEHDDWIPGAVPWIRHGEHRYVECLWCGDETSRRSATDLLADTGRVQMYCENADCRVRETEHVVLRDGTWQTDERPDVRSLRYIDEPPIFRRGPDGRSRGFVYPRDSAIFAEDDKVARRVSTDPVDWEAAAFVR</sequence>
<dbReference type="EMBL" id="FOJN01000003">
    <property type="protein sequence ID" value="SFA45130.1"/>
    <property type="molecule type" value="Genomic_DNA"/>
</dbReference>
<proteinExistence type="predicted"/>
<dbReference type="AlphaFoldDB" id="A0A1I0T092"/>
<evidence type="ECO:0000313" key="3">
    <source>
        <dbReference type="Proteomes" id="UP000182054"/>
    </source>
</evidence>
<protein>
    <submittedName>
        <fullName evidence="2">Uncharacterized protein</fullName>
    </submittedName>
</protein>
<feature type="region of interest" description="Disordered" evidence="1">
    <location>
        <begin position="1"/>
        <end position="25"/>
    </location>
</feature>
<dbReference type="Proteomes" id="UP000182054">
    <property type="component" value="Unassembled WGS sequence"/>
</dbReference>